<dbReference type="PANTHER" id="PTHR39338">
    <property type="entry name" value="BLL5662 PROTEIN-RELATED"/>
    <property type="match status" value="1"/>
</dbReference>
<dbReference type="CDD" id="cd00198">
    <property type="entry name" value="vWFA"/>
    <property type="match status" value="1"/>
</dbReference>
<name>A0ABY8QX74_9MICO</name>
<evidence type="ECO:0000313" key="2">
    <source>
        <dbReference type="Proteomes" id="UP001209083"/>
    </source>
</evidence>
<dbReference type="PANTHER" id="PTHR39338:SF6">
    <property type="entry name" value="BLL5662 PROTEIN"/>
    <property type="match status" value="1"/>
</dbReference>
<keyword evidence="2" id="KW-1185">Reference proteome</keyword>
<dbReference type="InterPro" id="IPR011195">
    <property type="entry name" value="UCP010256"/>
</dbReference>
<dbReference type="RefSeq" id="WP_349639670.1">
    <property type="nucleotide sequence ID" value="NZ_CP090958.1"/>
</dbReference>
<reference evidence="1 2" key="1">
    <citation type="submission" date="2023-05" db="EMBL/GenBank/DDBJ databases">
        <title>Lithophilousrod everest ZFBP1038 complete genpme.</title>
        <authorList>
            <person name="Tian M."/>
        </authorList>
    </citation>
    <scope>NUCLEOTIDE SEQUENCE [LARGE SCALE GENOMIC DNA]</scope>
    <source>
        <strain evidence="1 2">ZFBP1038</strain>
    </source>
</reference>
<dbReference type="InterPro" id="IPR036465">
    <property type="entry name" value="vWFA_dom_sf"/>
</dbReference>
<dbReference type="SUPFAM" id="SSF53300">
    <property type="entry name" value="vWA-like"/>
    <property type="match status" value="1"/>
</dbReference>
<sequence>MRTHAGSGPLARAASNPPEAVLLGFCRALTAAGLPVTADRTHVFVDAVARLGYGRREHVFWAGSATLCSGPEELARFGRTFDAWFTDSPETATTRRQDAVRVAEAGLDPGEGTGDGQAQVAMLASTDDVLGRRDVAELSAAERELVNRRFASLTVPLPTRRALRTISHRRGAIDPVRTMREQLRRAGEPGPLKYRRRQVKTRRIVLLIDVSGSMRNYADSLLRLAHQVVRAAGRDAEVFTIGTRLTRVTRELRTVDVDRALLLAGQAVPDWAGGTRLGEVLAAFVDRWGQRGMARGAVVVVISDGWERGDPRLLGEQLSRLSNLARRLIWSNPHRGKPGYVPVQAGIAEALPYLDSLVAGHSLAAFAELLELIGDA</sequence>
<accession>A0ABY8QX74</accession>
<organism evidence="1 2">
    <name type="scientific">Saxibacter everestensis</name>
    <dbReference type="NCBI Taxonomy" id="2909229"/>
    <lineage>
        <taxon>Bacteria</taxon>
        <taxon>Bacillati</taxon>
        <taxon>Actinomycetota</taxon>
        <taxon>Actinomycetes</taxon>
        <taxon>Micrococcales</taxon>
        <taxon>Brevibacteriaceae</taxon>
        <taxon>Saxibacter</taxon>
    </lineage>
</organism>
<proteinExistence type="predicted"/>
<dbReference type="PIRSF" id="PIRSF010256">
    <property type="entry name" value="CoxE_vWa"/>
    <property type="match status" value="1"/>
</dbReference>
<protein>
    <submittedName>
        <fullName evidence="1">VWA domain-containing protein</fullName>
    </submittedName>
</protein>
<dbReference type="Pfam" id="PF05762">
    <property type="entry name" value="VWA_CoxE"/>
    <property type="match status" value="1"/>
</dbReference>
<dbReference type="InterPro" id="IPR008912">
    <property type="entry name" value="Uncharacterised_CoxE"/>
</dbReference>
<dbReference type="Gene3D" id="3.40.50.410">
    <property type="entry name" value="von Willebrand factor, type A domain"/>
    <property type="match status" value="1"/>
</dbReference>
<dbReference type="EMBL" id="CP090958">
    <property type="protein sequence ID" value="WGW12864.1"/>
    <property type="molecule type" value="Genomic_DNA"/>
</dbReference>
<dbReference type="Proteomes" id="UP001209083">
    <property type="component" value="Chromosome"/>
</dbReference>
<gene>
    <name evidence="1" type="ORF">LWF01_03565</name>
</gene>
<evidence type="ECO:0000313" key="1">
    <source>
        <dbReference type="EMBL" id="WGW12864.1"/>
    </source>
</evidence>